<evidence type="ECO:0000256" key="4">
    <source>
        <dbReference type="ARBA" id="ARBA00022989"/>
    </source>
</evidence>
<dbReference type="GO" id="GO:0016020">
    <property type="term" value="C:membrane"/>
    <property type="evidence" value="ECO:0007669"/>
    <property type="project" value="UniProtKB-SubCell"/>
</dbReference>
<proteinExistence type="predicted"/>
<sequence>MIDRKVGEKPIYFEMTLGNAGNMLDGYRTTSRGDDDELDSGSDSGDGSFYCETSCPIQSTTDPLKPTSKDRQYYYLPYGDNKPCVWVRSIWQDHRRRMYNSNVLAKIGDKL</sequence>
<dbReference type="PANTHER" id="PTHR12546:SF60">
    <property type="entry name" value="MISFIRE, ISOFORM F"/>
    <property type="match status" value="1"/>
</dbReference>
<keyword evidence="9" id="KW-1185">Reference proteome</keyword>
<feature type="region of interest" description="Disordered" evidence="6">
    <location>
        <begin position="21"/>
        <end position="47"/>
    </location>
</feature>
<dbReference type="InterPro" id="IPR037721">
    <property type="entry name" value="Ferlin"/>
</dbReference>
<dbReference type="PANTHER" id="PTHR12546">
    <property type="entry name" value="FER-1-LIKE"/>
    <property type="match status" value="1"/>
</dbReference>
<feature type="non-terminal residue" evidence="8">
    <location>
        <position position="1"/>
    </location>
</feature>
<keyword evidence="2" id="KW-0812">Transmembrane</keyword>
<name>A0A8X6UFL4_NEPPI</name>
<keyword evidence="5" id="KW-0472">Membrane</keyword>
<evidence type="ECO:0000313" key="9">
    <source>
        <dbReference type="Proteomes" id="UP000887013"/>
    </source>
</evidence>
<dbReference type="AlphaFoldDB" id="A0A8X6UFL4"/>
<dbReference type="Proteomes" id="UP000887013">
    <property type="component" value="Unassembled WGS sequence"/>
</dbReference>
<reference evidence="8" key="1">
    <citation type="submission" date="2020-08" db="EMBL/GenBank/DDBJ databases">
        <title>Multicomponent nature underlies the extraordinary mechanical properties of spider dragline silk.</title>
        <authorList>
            <person name="Kono N."/>
            <person name="Nakamura H."/>
            <person name="Mori M."/>
            <person name="Yoshida Y."/>
            <person name="Ohtoshi R."/>
            <person name="Malay A.D."/>
            <person name="Moran D.A.P."/>
            <person name="Tomita M."/>
            <person name="Numata K."/>
            <person name="Arakawa K."/>
        </authorList>
    </citation>
    <scope>NUCLEOTIDE SEQUENCE</scope>
</reference>
<accession>A0A8X6UFL4</accession>
<evidence type="ECO:0000256" key="1">
    <source>
        <dbReference type="ARBA" id="ARBA00004370"/>
    </source>
</evidence>
<evidence type="ECO:0000313" key="7">
    <source>
        <dbReference type="EMBL" id="GFS98807.1"/>
    </source>
</evidence>
<evidence type="ECO:0000256" key="6">
    <source>
        <dbReference type="SAM" id="MobiDB-lite"/>
    </source>
</evidence>
<evidence type="ECO:0000256" key="3">
    <source>
        <dbReference type="ARBA" id="ARBA00022737"/>
    </source>
</evidence>
<organism evidence="8 9">
    <name type="scientific">Nephila pilipes</name>
    <name type="common">Giant wood spider</name>
    <name type="synonym">Nephila maculata</name>
    <dbReference type="NCBI Taxonomy" id="299642"/>
    <lineage>
        <taxon>Eukaryota</taxon>
        <taxon>Metazoa</taxon>
        <taxon>Ecdysozoa</taxon>
        <taxon>Arthropoda</taxon>
        <taxon>Chelicerata</taxon>
        <taxon>Arachnida</taxon>
        <taxon>Araneae</taxon>
        <taxon>Araneomorphae</taxon>
        <taxon>Entelegynae</taxon>
        <taxon>Araneoidea</taxon>
        <taxon>Nephilidae</taxon>
        <taxon>Nephila</taxon>
    </lineage>
</organism>
<evidence type="ECO:0000313" key="8">
    <source>
        <dbReference type="EMBL" id="GFU14570.1"/>
    </source>
</evidence>
<dbReference type="GO" id="GO:0007009">
    <property type="term" value="P:plasma membrane organization"/>
    <property type="evidence" value="ECO:0007669"/>
    <property type="project" value="TreeGrafter"/>
</dbReference>
<dbReference type="EMBL" id="BMAW01125898">
    <property type="protein sequence ID" value="GFU14570.1"/>
    <property type="molecule type" value="Genomic_DNA"/>
</dbReference>
<protein>
    <submittedName>
        <fullName evidence="8">Otoferlin</fullName>
    </submittedName>
</protein>
<dbReference type="EMBL" id="BMAW01101280">
    <property type="protein sequence ID" value="GFS98807.1"/>
    <property type="molecule type" value="Genomic_DNA"/>
</dbReference>
<evidence type="ECO:0000256" key="5">
    <source>
        <dbReference type="ARBA" id="ARBA00023136"/>
    </source>
</evidence>
<gene>
    <name evidence="8" type="primary">Otof</name>
    <name evidence="7" type="ORF">NPIL_304701</name>
    <name evidence="8" type="ORF">NPIL_346211</name>
</gene>
<keyword evidence="3" id="KW-0677">Repeat</keyword>
<keyword evidence="4" id="KW-1133">Transmembrane helix</keyword>
<dbReference type="OrthoDB" id="10059618at2759"/>
<evidence type="ECO:0000256" key="2">
    <source>
        <dbReference type="ARBA" id="ARBA00022692"/>
    </source>
</evidence>
<comment type="caution">
    <text evidence="8">The sequence shown here is derived from an EMBL/GenBank/DDBJ whole genome shotgun (WGS) entry which is preliminary data.</text>
</comment>
<comment type="subcellular location">
    <subcellularLocation>
        <location evidence="1">Membrane</location>
    </subcellularLocation>
</comment>